<sequence>MEELQRKQQQHLKAGTACGLVLSSILLYSTIMWFLLLFLQISATQGLNVTLRASTSPCQGRLEVYNSNREWGLVCHYGWKKENGEVVCRSLGCGDHVHSGIEEVRYKDQPRPELYFMDQVQCRSDGESLWKCPFVEPKDPKKCKGDSFVAVDCSGNVTLRLNLNGQTDKCAGAVEFQTHNSIIGVCNSNWDKPKADMVCKELGCGDHYYIPKAGIFKTEQIKKNVQLNCVGNEKYSWQCMEPAADCKDRANVICSKHRRFRLRGGNNVCSGSVEEYNFPKKSWDPLKQKDVNPDYICTQLNCGSTGNFTNDNGTNILTCSDNVRLGNFTSKCFGDVYVVVNGAEYGVCYPDWSQDLLRQLGKVVCRELGCGEVMDVKRGSWNTGLLSNVECQGDEESLWHCLAKHEHRSHRCDTTKVTCSGSLDVRLKDGLGQCSGRVEVKWEESWWSIQHDKLTENINMVCKHLGCGSFGTMPEKLFANGNLQTLKQWSLKCKSPSAKLHECFEKTNLPQTQREVMKIMCEEEQLMFFEGDSPCRGRVRITSVDGTEPKGEIRKNVSDICNTMQCGNLLSFEREPNITSVNVTCSGSVNVKLQNPTAERCWGAVEICRGDKCGGVCRETWTSEHSHKICQNLGCGDSVQSESFMTDVKLSVNDYSVHCSKYVQKMSMCNFIPIKDSCTSPAQVICTGSIKARLEDPRDKCAGIVSLFYAGTWTPVCRDGLNRALNNAICKELDCGELADSLDKELELEGIQCPSTAKSVSECDSKTISRKRKCHVGFLTCTGHKRLLLFNKEHACKGPVYMYTQKETLLVSSQGWGKEEGQMLCQYLQCGSYKTHSSISKDDTHASNWWNKTYNCSGKMNMWECERNDQPVQLQQQLHIECDAEPAVRLSENCSGEVLIDNKTVCQRESQWTNDMSNDLCDSLKCGKAIHYWSTSDPTKKSWQLSCNGKETLLGQCSRTEARCQKISVACQSSLSSRLSSTEKCGGKLVIKYDKWHYICGDTKNTEVCGVLNCTNTAQKPVDEKQIARDKNVSIHCPPRYYSFSQCVESSQAISCKPAEIRCEGYIEPQESSSAGLIVGLILAVLVLVVLVFMWINRKRLLLALRNYRNNKEKDIRVNGNEMDSMDDGDLSERKASLLDRDDYEDVDSVEKSGEEDEEDDKSQGSSGTEYDDIEGQANSRSASQTFNNDHLNQPLLPKRPENLLADQDLYEVETEKEDYDDVMSIEATHEENLETTKPEARVYVDLEAGADSDSEAGIGTNRTGKVVTTEVEVHSLAE</sequence>
<proteinExistence type="predicted"/>
<protein>
    <submittedName>
        <fullName evidence="2">Scavenger receptor cysteine-rich type 1 protein M130 isoform X1</fullName>
    </submittedName>
</protein>
<dbReference type="Proteomes" id="UP000000437">
    <property type="component" value="Chromosome 8"/>
</dbReference>
<accession>A0AC58G8Y7</accession>
<evidence type="ECO:0000313" key="1">
    <source>
        <dbReference type="Proteomes" id="UP000000437"/>
    </source>
</evidence>
<name>A0AC58G8Y7_DANRE</name>
<dbReference type="RefSeq" id="XP_073766173.1">
    <property type="nucleotide sequence ID" value="XM_073910072.1"/>
</dbReference>
<evidence type="ECO:0000313" key="2">
    <source>
        <dbReference type="RefSeq" id="XP_073766173.1"/>
    </source>
</evidence>
<gene>
    <name evidence="2" type="primary">LOC101883539</name>
</gene>
<keyword evidence="1" id="KW-1185">Reference proteome</keyword>
<keyword evidence="2" id="KW-0675">Receptor</keyword>
<reference evidence="2" key="1">
    <citation type="submission" date="2025-08" db="UniProtKB">
        <authorList>
            <consortium name="RefSeq"/>
        </authorList>
    </citation>
    <scope>IDENTIFICATION</scope>
    <source>
        <strain evidence="2">Tuebingen</strain>
        <tissue evidence="2">Fibroblasts and whole tissue</tissue>
    </source>
</reference>
<organism evidence="1 2">
    <name type="scientific">Danio rerio</name>
    <name type="common">Zebrafish</name>
    <name type="synonym">Brachydanio rerio</name>
    <dbReference type="NCBI Taxonomy" id="7955"/>
    <lineage>
        <taxon>Eukaryota</taxon>
        <taxon>Metazoa</taxon>
        <taxon>Chordata</taxon>
        <taxon>Craniata</taxon>
        <taxon>Vertebrata</taxon>
        <taxon>Euteleostomi</taxon>
        <taxon>Actinopterygii</taxon>
        <taxon>Neopterygii</taxon>
        <taxon>Teleostei</taxon>
        <taxon>Ostariophysi</taxon>
        <taxon>Cypriniformes</taxon>
        <taxon>Danionidae</taxon>
        <taxon>Danioninae</taxon>
        <taxon>Danio</taxon>
    </lineage>
</organism>